<proteinExistence type="predicted"/>
<evidence type="ECO:0000313" key="1">
    <source>
        <dbReference type="EMBL" id="MPC13136.1"/>
    </source>
</evidence>
<dbReference type="AlphaFoldDB" id="A0A5B7CXP9"/>
<sequence length="91" mass="10060">MCGSKGTCPGMGCPNVRGPITGGILLSSDKTRENNALHRLIHNSIQDPGYLLRDRRTLPSNERGNHNVNSGYNSGFSRTCPEFTCQNLRLW</sequence>
<accession>A0A5B7CXP9</accession>
<gene>
    <name evidence="1" type="ORF">E2C01_005856</name>
</gene>
<protein>
    <submittedName>
        <fullName evidence="1">Uncharacterized protein</fullName>
    </submittedName>
</protein>
<reference evidence="1 2" key="1">
    <citation type="submission" date="2019-05" db="EMBL/GenBank/DDBJ databases">
        <title>Another draft genome of Portunus trituberculatus and its Hox gene families provides insights of decapod evolution.</title>
        <authorList>
            <person name="Jeong J.-H."/>
            <person name="Song I."/>
            <person name="Kim S."/>
            <person name="Choi T."/>
            <person name="Kim D."/>
            <person name="Ryu S."/>
            <person name="Kim W."/>
        </authorList>
    </citation>
    <scope>NUCLEOTIDE SEQUENCE [LARGE SCALE GENOMIC DNA]</scope>
    <source>
        <tissue evidence="1">Muscle</tissue>
    </source>
</reference>
<keyword evidence="2" id="KW-1185">Reference proteome</keyword>
<evidence type="ECO:0000313" key="2">
    <source>
        <dbReference type="Proteomes" id="UP000324222"/>
    </source>
</evidence>
<comment type="caution">
    <text evidence="1">The sequence shown here is derived from an EMBL/GenBank/DDBJ whole genome shotgun (WGS) entry which is preliminary data.</text>
</comment>
<dbReference type="EMBL" id="VSRR010000260">
    <property type="protein sequence ID" value="MPC13136.1"/>
    <property type="molecule type" value="Genomic_DNA"/>
</dbReference>
<organism evidence="1 2">
    <name type="scientific">Portunus trituberculatus</name>
    <name type="common">Swimming crab</name>
    <name type="synonym">Neptunus trituberculatus</name>
    <dbReference type="NCBI Taxonomy" id="210409"/>
    <lineage>
        <taxon>Eukaryota</taxon>
        <taxon>Metazoa</taxon>
        <taxon>Ecdysozoa</taxon>
        <taxon>Arthropoda</taxon>
        <taxon>Crustacea</taxon>
        <taxon>Multicrustacea</taxon>
        <taxon>Malacostraca</taxon>
        <taxon>Eumalacostraca</taxon>
        <taxon>Eucarida</taxon>
        <taxon>Decapoda</taxon>
        <taxon>Pleocyemata</taxon>
        <taxon>Brachyura</taxon>
        <taxon>Eubrachyura</taxon>
        <taxon>Portunoidea</taxon>
        <taxon>Portunidae</taxon>
        <taxon>Portuninae</taxon>
        <taxon>Portunus</taxon>
    </lineage>
</organism>
<dbReference type="Proteomes" id="UP000324222">
    <property type="component" value="Unassembled WGS sequence"/>
</dbReference>
<name>A0A5B7CXP9_PORTR</name>